<dbReference type="WBParaSite" id="scaffold4221_cov150.g7848">
    <property type="protein sequence ID" value="scaffold4221_cov150.g7848"/>
    <property type="gene ID" value="scaffold4221_cov150.g7848"/>
</dbReference>
<evidence type="ECO:0000256" key="1">
    <source>
        <dbReference type="SAM" id="Phobius"/>
    </source>
</evidence>
<keyword evidence="1" id="KW-0812">Transmembrane</keyword>
<dbReference type="Proteomes" id="UP000887561">
    <property type="component" value="Unplaced"/>
</dbReference>
<evidence type="ECO:0000313" key="3">
    <source>
        <dbReference type="WBParaSite" id="scaffold4221_cov150.g7848"/>
    </source>
</evidence>
<keyword evidence="2" id="KW-1185">Reference proteome</keyword>
<keyword evidence="1" id="KW-1133">Transmembrane helix</keyword>
<reference evidence="3" key="1">
    <citation type="submission" date="2022-11" db="UniProtKB">
        <authorList>
            <consortium name="WormBaseParasite"/>
        </authorList>
    </citation>
    <scope>IDENTIFICATION</scope>
</reference>
<keyword evidence="1" id="KW-0472">Membrane</keyword>
<feature type="transmembrane region" description="Helical" evidence="1">
    <location>
        <begin position="62"/>
        <end position="85"/>
    </location>
</feature>
<proteinExistence type="predicted"/>
<accession>A0A915MJZ7</accession>
<sequence>MDSATGVMIETGVLMNVIGVLSETGVMIETGVLMNVIGVLSETGVMIETGVLMNVIGVLRTVLSITGVMIVYWLVVMKVVIVVCLI</sequence>
<dbReference type="AlphaFoldDB" id="A0A915MJZ7"/>
<evidence type="ECO:0000313" key="2">
    <source>
        <dbReference type="Proteomes" id="UP000887561"/>
    </source>
</evidence>
<protein>
    <submittedName>
        <fullName evidence="3">Uncharacterized protein</fullName>
    </submittedName>
</protein>
<name>A0A915MJZ7_MELJA</name>
<organism evidence="2 3">
    <name type="scientific">Meloidogyne javanica</name>
    <name type="common">Root-knot nematode worm</name>
    <dbReference type="NCBI Taxonomy" id="6303"/>
    <lineage>
        <taxon>Eukaryota</taxon>
        <taxon>Metazoa</taxon>
        <taxon>Ecdysozoa</taxon>
        <taxon>Nematoda</taxon>
        <taxon>Chromadorea</taxon>
        <taxon>Rhabditida</taxon>
        <taxon>Tylenchina</taxon>
        <taxon>Tylenchomorpha</taxon>
        <taxon>Tylenchoidea</taxon>
        <taxon>Meloidogynidae</taxon>
        <taxon>Meloidogyninae</taxon>
        <taxon>Meloidogyne</taxon>
        <taxon>Meloidogyne incognita group</taxon>
    </lineage>
</organism>